<keyword evidence="3" id="KW-0378">Hydrolase</keyword>
<proteinExistence type="predicted"/>
<protein>
    <submittedName>
        <fullName evidence="6">VRR-NUC domain-containing protein</fullName>
    </submittedName>
</protein>
<evidence type="ECO:0000256" key="4">
    <source>
        <dbReference type="SAM" id="MobiDB-lite"/>
    </source>
</evidence>
<evidence type="ECO:0000256" key="1">
    <source>
        <dbReference type="ARBA" id="ARBA00001946"/>
    </source>
</evidence>
<sequence>MSALPGAAFERMTAAQYRAQLGLAPAGTPDSEVLRSAGSGRPRVRGGSLTPAAAARSNALAPELEAPTPPARARKPRKLTVAGGHPTEDLIHRACAEWVFAHEGRYPFLRWLMHVPNGGLRSRGEAGKMRAMGVRKGVVDWILPFPSPTCRYTGLAIEVKSHQGTVSDEQQDFLDDAAAAGWLTAVVRSSDEFVKVVESNGSETDPE</sequence>
<reference evidence="6" key="1">
    <citation type="submission" date="2023-06" db="EMBL/GenBank/DDBJ databases">
        <authorList>
            <person name="Jiang Y."/>
            <person name="Liu Q."/>
        </authorList>
    </citation>
    <scope>NUCLEOTIDE SEQUENCE</scope>
    <source>
        <strain evidence="6">CGMCC 1.12090</strain>
    </source>
</reference>
<accession>A0ABT8SCE9</accession>
<feature type="region of interest" description="Disordered" evidence="4">
    <location>
        <begin position="25"/>
        <end position="76"/>
    </location>
</feature>
<dbReference type="Gene3D" id="3.40.1350.10">
    <property type="match status" value="1"/>
</dbReference>
<dbReference type="InterPro" id="IPR011856">
    <property type="entry name" value="tRNA_endonuc-like_dom_sf"/>
</dbReference>
<feature type="domain" description="VRR-NUC" evidence="5">
    <location>
        <begin position="131"/>
        <end position="190"/>
    </location>
</feature>
<dbReference type="EMBL" id="JAUKVY010000021">
    <property type="protein sequence ID" value="MDO1535687.1"/>
    <property type="molecule type" value="Genomic_DNA"/>
</dbReference>
<name>A0ABT8SCE9_9BURK</name>
<evidence type="ECO:0000313" key="6">
    <source>
        <dbReference type="EMBL" id="MDO1535687.1"/>
    </source>
</evidence>
<organism evidence="6 7">
    <name type="scientific">Variovorax ginsengisoli</name>
    <dbReference type="NCBI Taxonomy" id="363844"/>
    <lineage>
        <taxon>Bacteria</taxon>
        <taxon>Pseudomonadati</taxon>
        <taxon>Pseudomonadota</taxon>
        <taxon>Betaproteobacteria</taxon>
        <taxon>Burkholderiales</taxon>
        <taxon>Comamonadaceae</taxon>
        <taxon>Variovorax</taxon>
    </lineage>
</organism>
<feature type="compositionally biased region" description="Low complexity" evidence="4">
    <location>
        <begin position="52"/>
        <end position="66"/>
    </location>
</feature>
<dbReference type="Pfam" id="PF08774">
    <property type="entry name" value="VRR_NUC"/>
    <property type="match status" value="1"/>
</dbReference>
<evidence type="ECO:0000259" key="5">
    <source>
        <dbReference type="Pfam" id="PF08774"/>
    </source>
</evidence>
<comment type="caution">
    <text evidence="6">The sequence shown here is derived from an EMBL/GenBank/DDBJ whole genome shotgun (WGS) entry which is preliminary data.</text>
</comment>
<dbReference type="RefSeq" id="WP_301813482.1">
    <property type="nucleotide sequence ID" value="NZ_JAUJZH010000021.1"/>
</dbReference>
<evidence type="ECO:0000256" key="2">
    <source>
        <dbReference type="ARBA" id="ARBA00022722"/>
    </source>
</evidence>
<keyword evidence="7" id="KW-1185">Reference proteome</keyword>
<evidence type="ECO:0000313" key="7">
    <source>
        <dbReference type="Proteomes" id="UP001169027"/>
    </source>
</evidence>
<keyword evidence="2" id="KW-0540">Nuclease</keyword>
<evidence type="ECO:0000256" key="3">
    <source>
        <dbReference type="ARBA" id="ARBA00022801"/>
    </source>
</evidence>
<dbReference type="InterPro" id="IPR014883">
    <property type="entry name" value="VRR_NUC"/>
</dbReference>
<comment type="cofactor">
    <cofactor evidence="1">
        <name>Mg(2+)</name>
        <dbReference type="ChEBI" id="CHEBI:18420"/>
    </cofactor>
</comment>
<dbReference type="Proteomes" id="UP001169027">
    <property type="component" value="Unassembled WGS sequence"/>
</dbReference>
<gene>
    <name evidence="6" type="ORF">Q2T77_25715</name>
</gene>